<evidence type="ECO:0000256" key="2">
    <source>
        <dbReference type="ARBA" id="ARBA00023136"/>
    </source>
</evidence>
<feature type="region of interest" description="Disordered" evidence="3">
    <location>
        <begin position="1"/>
        <end position="25"/>
    </location>
</feature>
<evidence type="ECO:0000313" key="6">
    <source>
        <dbReference type="Proteomes" id="UP000320513"/>
    </source>
</evidence>
<comment type="subcellular location">
    <subcellularLocation>
        <location evidence="1">Membrane</location>
    </subcellularLocation>
</comment>
<accession>A0A557XJM2</accession>
<keyword evidence="4" id="KW-0812">Transmembrane</keyword>
<dbReference type="PANTHER" id="PTHR37042">
    <property type="entry name" value="OUTER MEMBRANE PROTEIN RV1973"/>
    <property type="match status" value="1"/>
</dbReference>
<sequence>MPPRKLPADQPDADDGGVKDRFVPASTSVTDVDELARAEARAEAARARALRLRHLADASSDGQGSLADGETTDGNAVSADAGAPPAARRRRLRRPGRKALAVLAAFGSICASLAGSGYLLWHHHEAVQKRQRTAEFATAARNSIQTMLTINSGTARADVQRFVDETTGQFKAGILLSAEEFVKAVEQSNGSSKGTVQAVAVQSMTDNSAIVLVAAKSELGKPGGAKPESRAIRIVVDLLRDGGQLKMSRVEFVP</sequence>
<gene>
    <name evidence="5" type="ORF">FPZ47_18925</name>
</gene>
<name>A0A557XJM2_9MYCO</name>
<reference evidence="5 6" key="1">
    <citation type="submission" date="2019-07" db="EMBL/GenBank/DDBJ databases">
        <title>New Mycobacterium species.</title>
        <authorList>
            <person name="Tortoli E."/>
            <person name="Ghielmetti G."/>
            <person name="Friedel U."/>
            <person name="Trovato A."/>
        </authorList>
    </citation>
    <scope>NUCLEOTIDE SEQUENCE [LARGE SCALE GENOMIC DNA]</scope>
    <source>
        <strain evidence="5 6">16-83</strain>
    </source>
</reference>
<dbReference type="Proteomes" id="UP000320513">
    <property type="component" value="Unassembled WGS sequence"/>
</dbReference>
<keyword evidence="6" id="KW-1185">Reference proteome</keyword>
<proteinExistence type="predicted"/>
<dbReference type="RefSeq" id="WP_144953765.1">
    <property type="nucleotide sequence ID" value="NZ_VMQU01000089.1"/>
</dbReference>
<dbReference type="AlphaFoldDB" id="A0A557XJM2"/>
<dbReference type="OrthoDB" id="4774723at2"/>
<evidence type="ECO:0008006" key="7">
    <source>
        <dbReference type="Google" id="ProtNLM"/>
    </source>
</evidence>
<protein>
    <recommendedName>
        <fullName evidence="7">Mce protein</fullName>
    </recommendedName>
</protein>
<organism evidence="5 6">
    <name type="scientific">Mycobacterium helveticum</name>
    <dbReference type="NCBI Taxonomy" id="2592811"/>
    <lineage>
        <taxon>Bacteria</taxon>
        <taxon>Bacillati</taxon>
        <taxon>Actinomycetota</taxon>
        <taxon>Actinomycetes</taxon>
        <taxon>Mycobacteriales</taxon>
        <taxon>Mycobacteriaceae</taxon>
        <taxon>Mycobacterium</taxon>
    </lineage>
</organism>
<dbReference type="EMBL" id="VMQU01000089">
    <property type="protein sequence ID" value="TVS85948.1"/>
    <property type="molecule type" value="Genomic_DNA"/>
</dbReference>
<evidence type="ECO:0000313" key="5">
    <source>
        <dbReference type="EMBL" id="TVS85948.1"/>
    </source>
</evidence>
<keyword evidence="4" id="KW-1133">Transmembrane helix</keyword>
<keyword evidence="2 4" id="KW-0472">Membrane</keyword>
<evidence type="ECO:0000256" key="1">
    <source>
        <dbReference type="ARBA" id="ARBA00004370"/>
    </source>
</evidence>
<comment type="caution">
    <text evidence="5">The sequence shown here is derived from an EMBL/GenBank/DDBJ whole genome shotgun (WGS) entry which is preliminary data.</text>
</comment>
<dbReference type="GO" id="GO:0016020">
    <property type="term" value="C:membrane"/>
    <property type="evidence" value="ECO:0007669"/>
    <property type="project" value="UniProtKB-SubCell"/>
</dbReference>
<evidence type="ECO:0000256" key="4">
    <source>
        <dbReference type="SAM" id="Phobius"/>
    </source>
</evidence>
<dbReference type="PANTHER" id="PTHR37042:SF4">
    <property type="entry name" value="OUTER MEMBRANE PROTEIN RV1973"/>
    <property type="match status" value="1"/>
</dbReference>
<feature type="region of interest" description="Disordered" evidence="3">
    <location>
        <begin position="57"/>
        <end position="92"/>
    </location>
</feature>
<feature type="transmembrane region" description="Helical" evidence="4">
    <location>
        <begin position="99"/>
        <end position="121"/>
    </location>
</feature>
<evidence type="ECO:0000256" key="3">
    <source>
        <dbReference type="SAM" id="MobiDB-lite"/>
    </source>
</evidence>